<evidence type="ECO:0000313" key="4">
    <source>
        <dbReference type="Proteomes" id="UP000059672"/>
    </source>
</evidence>
<feature type="domain" description="Glycosyltransferase 2-like" evidence="2">
    <location>
        <begin position="6"/>
        <end position="146"/>
    </location>
</feature>
<dbReference type="PANTHER" id="PTHR22916">
    <property type="entry name" value="GLYCOSYLTRANSFERASE"/>
    <property type="match status" value="1"/>
</dbReference>
<dbReference type="GO" id="GO:0016758">
    <property type="term" value="F:hexosyltransferase activity"/>
    <property type="evidence" value="ECO:0007669"/>
    <property type="project" value="UniProtKB-ARBA"/>
</dbReference>
<reference evidence="4" key="1">
    <citation type="submission" date="2015-12" db="EMBL/GenBank/DDBJ databases">
        <title>Complete genome sequence of Lutibacter profundus strain LP1.</title>
        <authorList>
            <person name="Wissuwa J."/>
            <person name="Le Moine Bauer S."/>
            <person name="Stokke R."/>
            <person name="Dahle H."/>
            <person name="Steen I.H."/>
        </authorList>
    </citation>
    <scope>NUCLEOTIDE SEQUENCE [LARGE SCALE GENOMIC DNA]</scope>
    <source>
        <strain evidence="4">LP1</strain>
    </source>
</reference>
<dbReference type="PATRIC" id="fig|1622118.3.peg.48"/>
<feature type="transmembrane region" description="Helical" evidence="1">
    <location>
        <begin position="290"/>
        <end position="310"/>
    </location>
</feature>
<feature type="transmembrane region" description="Helical" evidence="1">
    <location>
        <begin position="265"/>
        <end position="283"/>
    </location>
</feature>
<dbReference type="KEGG" id="lut:Lupro_00225"/>
<dbReference type="STRING" id="1622118.Lupro_00225"/>
<sequence length="319" mass="36653">MELQFSIIIPVYNRPQEIDELLASLTRQTYAKNFEVIIVEDGSTEKSDKIILKYKKILNINYFFKNNSGAGASRNFGMQKAIGNYFIIFDSDCIIPPHYLKEVADTLDKNYTDAYGGADAAHHSFTIIQKAINYSMTSFITTGGIRGSKKSVDKFQPRSFNFGISKKAFDKTKGFSDMKIGEDIDLTFRLWQNNFKTQFIEKAFVYHKRRTTFQQFFKQTFAFGKARPFLNKKYPKTAKITYWFPTVFIVLFLFSIISFLLGIKLFLGLFSAYFFLILVDSFIKNKKISVAVLSIFTTLIQFTGYGLGFVKGLCSFKTN</sequence>
<dbReference type="EMBL" id="CP013355">
    <property type="protein sequence ID" value="AMC09783.1"/>
    <property type="molecule type" value="Genomic_DNA"/>
</dbReference>
<dbReference type="InterPro" id="IPR029044">
    <property type="entry name" value="Nucleotide-diphossugar_trans"/>
</dbReference>
<proteinExistence type="predicted"/>
<keyword evidence="1" id="KW-0472">Membrane</keyword>
<organism evidence="3 4">
    <name type="scientific">Lutibacter profundi</name>
    <dbReference type="NCBI Taxonomy" id="1622118"/>
    <lineage>
        <taxon>Bacteria</taxon>
        <taxon>Pseudomonadati</taxon>
        <taxon>Bacteroidota</taxon>
        <taxon>Flavobacteriia</taxon>
        <taxon>Flavobacteriales</taxon>
        <taxon>Flavobacteriaceae</taxon>
        <taxon>Lutibacter</taxon>
    </lineage>
</organism>
<dbReference type="InterPro" id="IPR001173">
    <property type="entry name" value="Glyco_trans_2-like"/>
</dbReference>
<dbReference type="SUPFAM" id="SSF53448">
    <property type="entry name" value="Nucleotide-diphospho-sugar transferases"/>
    <property type="match status" value="1"/>
</dbReference>
<keyword evidence="3" id="KW-0808">Transferase</keyword>
<keyword evidence="4" id="KW-1185">Reference proteome</keyword>
<dbReference type="RefSeq" id="WP_068205501.1">
    <property type="nucleotide sequence ID" value="NZ_CP013355.1"/>
</dbReference>
<dbReference type="OrthoDB" id="9813550at2"/>
<dbReference type="Pfam" id="PF00535">
    <property type="entry name" value="Glycos_transf_2"/>
    <property type="match status" value="1"/>
</dbReference>
<feature type="transmembrane region" description="Helical" evidence="1">
    <location>
        <begin position="240"/>
        <end position="259"/>
    </location>
</feature>
<accession>A0A0X8G4A3</accession>
<dbReference type="Gene3D" id="3.90.550.10">
    <property type="entry name" value="Spore Coat Polysaccharide Biosynthesis Protein SpsA, Chain A"/>
    <property type="match status" value="1"/>
</dbReference>
<name>A0A0X8G4A3_9FLAO</name>
<keyword evidence="1" id="KW-1133">Transmembrane helix</keyword>
<gene>
    <name evidence="3" type="ORF">Lupro_00225</name>
</gene>
<reference evidence="3 4" key="2">
    <citation type="journal article" date="2016" name="Int. J. Syst. Evol. Microbiol.">
        <title>Lutibacter profundi sp. nov., isolated from a deep-sea hydrothermal system on the Arctic Mid-Ocean Ridge and emended description of the genus Lutibacter.</title>
        <authorList>
            <person name="Le Moine Bauer S."/>
            <person name="Roalkvam I."/>
            <person name="Steen I.H."/>
            <person name="Dahle H."/>
        </authorList>
    </citation>
    <scope>NUCLEOTIDE SEQUENCE [LARGE SCALE GENOMIC DNA]</scope>
    <source>
        <strain evidence="3 4">LP1</strain>
    </source>
</reference>
<evidence type="ECO:0000259" key="2">
    <source>
        <dbReference type="Pfam" id="PF00535"/>
    </source>
</evidence>
<dbReference type="AlphaFoldDB" id="A0A0X8G4A3"/>
<protein>
    <submittedName>
        <fullName evidence="3">Glycosyl transferase family 2</fullName>
    </submittedName>
</protein>
<dbReference type="PANTHER" id="PTHR22916:SF64">
    <property type="entry name" value="TRANSFERASE, PUTATIVE-RELATED"/>
    <property type="match status" value="1"/>
</dbReference>
<evidence type="ECO:0000256" key="1">
    <source>
        <dbReference type="SAM" id="Phobius"/>
    </source>
</evidence>
<dbReference type="Proteomes" id="UP000059672">
    <property type="component" value="Chromosome"/>
</dbReference>
<evidence type="ECO:0000313" key="3">
    <source>
        <dbReference type="EMBL" id="AMC09783.1"/>
    </source>
</evidence>
<keyword evidence="1" id="KW-0812">Transmembrane</keyword>